<dbReference type="EMBL" id="GIFC01008655">
    <property type="protein sequence ID" value="MXU90738.1"/>
    <property type="molecule type" value="Transcribed_RNA"/>
</dbReference>
<organism evidence="2">
    <name type="scientific">Ixodes ricinus</name>
    <name type="common">Common tick</name>
    <name type="synonym">Acarus ricinus</name>
    <dbReference type="NCBI Taxonomy" id="34613"/>
    <lineage>
        <taxon>Eukaryota</taxon>
        <taxon>Metazoa</taxon>
        <taxon>Ecdysozoa</taxon>
        <taxon>Arthropoda</taxon>
        <taxon>Chelicerata</taxon>
        <taxon>Arachnida</taxon>
        <taxon>Acari</taxon>
        <taxon>Parasitiformes</taxon>
        <taxon>Ixodida</taxon>
        <taxon>Ixodoidea</taxon>
        <taxon>Ixodidae</taxon>
        <taxon>Ixodinae</taxon>
        <taxon>Ixodes</taxon>
    </lineage>
</organism>
<sequence length="117" mass="11663">MPPAKRPARPAGTLSLGAAPSADAWVGAAALLLASMMGALRSLVTAFLSVAPPRIWERSTDRSGTAAALGGPRPPMGGGGGGGAIAWPPSAPTSALFHVDGAPGDRPLLRGRKTTRC</sequence>
<evidence type="ECO:0000313" key="2">
    <source>
        <dbReference type="EMBL" id="MXU90738.1"/>
    </source>
</evidence>
<feature type="region of interest" description="Disordered" evidence="1">
    <location>
        <begin position="59"/>
        <end position="87"/>
    </location>
</feature>
<name>A0A6B0UMW7_IXORI</name>
<accession>A0A6B0UMW7</accession>
<reference evidence="2" key="1">
    <citation type="submission" date="2019-12" db="EMBL/GenBank/DDBJ databases">
        <title>An insight into the sialome of adult female Ixodes ricinus ticks feeding for 6 days.</title>
        <authorList>
            <person name="Perner J."/>
            <person name="Ribeiro J.M.C."/>
        </authorList>
    </citation>
    <scope>NUCLEOTIDE SEQUENCE</scope>
    <source>
        <strain evidence="2">Semi-engorged</strain>
        <tissue evidence="2">Salivary glands</tissue>
    </source>
</reference>
<dbReference type="AlphaFoldDB" id="A0A6B0UMW7"/>
<protein>
    <submittedName>
        <fullName evidence="2">Putative secreted protein</fullName>
    </submittedName>
</protein>
<proteinExistence type="predicted"/>
<evidence type="ECO:0000256" key="1">
    <source>
        <dbReference type="SAM" id="MobiDB-lite"/>
    </source>
</evidence>